<name>A0A8B6DFS7_MYTGA</name>
<feature type="compositionally biased region" description="Basic and acidic residues" evidence="1">
    <location>
        <begin position="528"/>
        <end position="546"/>
    </location>
</feature>
<feature type="compositionally biased region" description="Basic and acidic residues" evidence="1">
    <location>
        <begin position="555"/>
        <end position="565"/>
    </location>
</feature>
<accession>A0A8B6DFS7</accession>
<organism evidence="2 3">
    <name type="scientific">Mytilus galloprovincialis</name>
    <name type="common">Mediterranean mussel</name>
    <dbReference type="NCBI Taxonomy" id="29158"/>
    <lineage>
        <taxon>Eukaryota</taxon>
        <taxon>Metazoa</taxon>
        <taxon>Spiralia</taxon>
        <taxon>Lophotrochozoa</taxon>
        <taxon>Mollusca</taxon>
        <taxon>Bivalvia</taxon>
        <taxon>Autobranchia</taxon>
        <taxon>Pteriomorphia</taxon>
        <taxon>Mytilida</taxon>
        <taxon>Mytiloidea</taxon>
        <taxon>Mytilidae</taxon>
        <taxon>Mytilinae</taxon>
        <taxon>Mytilus</taxon>
    </lineage>
</organism>
<sequence length="650" mass="73154">MAQGVNVSVPTLSGALKGKINREFDLHNAMKYVHDRQSMREELGNATVEERKEFIQSIQNDFNDIDAITYKVLKNDWTTELDLTAEEVMILFHLRIMDSYLPNVGGGPRSLFLGDCIKAYMETNYSSFDTFEEARMGAMMQIIECGIIGLKTLESVLDISDLTDSDFECLDTLAAILEKVSRGVAEMFTIGRFFEVIMTIDGAQYDDPESFNQALKGKALAKMDREQGPNGNKMRPPRPGQNGNDMRPPRPGQNGNDMRPPRPGQNDNDMRPPRPGQNGNDIRPPRPGQNDNDKRRWPSDVDTRQGAQWSFLNPSPRLHRISSIHARKLADTSREFDLHNVVRYAYDRQGLEKELGEATTVEVQEFLQSVQKDLSDIEAITQKILQHDWTTELELTEEEQELLFHLWIMDSYLPNIGGGPKSLFLEDCKKEYIATDFSTEATFEDAKMSALVQILTCGYNGWRTMENVLDISDLTEDDLKSVGTMAAILEKISIGVSEMFTLGRFLEVIATIDGSEYTDPESFNKALKSDAIEKMDKKPNGDKTDEGMGDNDNNDSSKPEGDMRPRPTGARPRPTGARPRPTGAGRKPDGDRKTMRPKPTVQSIDQVLESSNDKSSSNAVSLVSRINRIRDLKEKLLLSKILKALNDRRK</sequence>
<feature type="region of interest" description="Disordered" evidence="1">
    <location>
        <begin position="528"/>
        <end position="621"/>
    </location>
</feature>
<feature type="region of interest" description="Disordered" evidence="1">
    <location>
        <begin position="222"/>
        <end position="310"/>
    </location>
</feature>
<evidence type="ECO:0000256" key="1">
    <source>
        <dbReference type="SAM" id="MobiDB-lite"/>
    </source>
</evidence>
<proteinExistence type="predicted"/>
<feature type="compositionally biased region" description="Low complexity" evidence="1">
    <location>
        <begin position="566"/>
        <end position="585"/>
    </location>
</feature>
<feature type="compositionally biased region" description="Basic and acidic residues" evidence="1">
    <location>
        <begin position="291"/>
        <end position="303"/>
    </location>
</feature>
<dbReference type="AlphaFoldDB" id="A0A8B6DFS7"/>
<reference evidence="2" key="1">
    <citation type="submission" date="2018-11" db="EMBL/GenBank/DDBJ databases">
        <authorList>
            <person name="Alioto T."/>
            <person name="Alioto T."/>
        </authorList>
    </citation>
    <scope>NUCLEOTIDE SEQUENCE</scope>
</reference>
<protein>
    <submittedName>
        <fullName evidence="2">Uncharacterized protein</fullName>
    </submittedName>
</protein>
<gene>
    <name evidence="2" type="ORF">MGAL_10B091685</name>
</gene>
<evidence type="ECO:0000313" key="3">
    <source>
        <dbReference type="Proteomes" id="UP000596742"/>
    </source>
</evidence>
<comment type="caution">
    <text evidence="2">The sequence shown here is derived from an EMBL/GenBank/DDBJ whole genome shotgun (WGS) entry which is preliminary data.</text>
</comment>
<dbReference type="EMBL" id="UYJE01003289">
    <property type="protein sequence ID" value="VDI18037.1"/>
    <property type="molecule type" value="Genomic_DNA"/>
</dbReference>
<evidence type="ECO:0000313" key="2">
    <source>
        <dbReference type="EMBL" id="VDI18037.1"/>
    </source>
</evidence>
<keyword evidence="3" id="KW-1185">Reference proteome</keyword>
<feature type="compositionally biased region" description="Polar residues" evidence="1">
    <location>
        <begin position="600"/>
        <end position="609"/>
    </location>
</feature>
<dbReference type="OrthoDB" id="6118849at2759"/>
<dbReference type="Proteomes" id="UP000596742">
    <property type="component" value="Unassembled WGS sequence"/>
</dbReference>